<gene>
    <name evidence="2" type="ORF">GUJ93_ZPchr0003g16829</name>
</gene>
<keyword evidence="3" id="KW-1185">Reference proteome</keyword>
<dbReference type="EMBL" id="JAAALK010000286">
    <property type="protein sequence ID" value="KAG8062825.1"/>
    <property type="molecule type" value="Genomic_DNA"/>
</dbReference>
<feature type="region of interest" description="Disordered" evidence="1">
    <location>
        <begin position="50"/>
        <end position="73"/>
    </location>
</feature>
<name>A0A8J5RRA0_ZIZPA</name>
<dbReference type="AlphaFoldDB" id="A0A8J5RRA0"/>
<feature type="compositionally biased region" description="Polar residues" evidence="1">
    <location>
        <begin position="50"/>
        <end position="62"/>
    </location>
</feature>
<proteinExistence type="predicted"/>
<sequence length="96" mass="10253">MAEISHLAGQLRDTFSSFLTRSNRIQYLTELLRGGAVEKSRAQQKLHAYTGTNPRVASSPTPTAGRWARNDAVAAPPPFPPPFAIAGGGLSFASRS</sequence>
<dbReference type="Proteomes" id="UP000729402">
    <property type="component" value="Unassembled WGS sequence"/>
</dbReference>
<reference evidence="2" key="2">
    <citation type="submission" date="2021-02" db="EMBL/GenBank/DDBJ databases">
        <authorList>
            <person name="Kimball J.A."/>
            <person name="Haas M.W."/>
            <person name="Macchietto M."/>
            <person name="Kono T."/>
            <person name="Duquette J."/>
            <person name="Shao M."/>
        </authorList>
    </citation>
    <scope>NUCLEOTIDE SEQUENCE</scope>
    <source>
        <tissue evidence="2">Fresh leaf tissue</tissue>
    </source>
</reference>
<evidence type="ECO:0000313" key="2">
    <source>
        <dbReference type="EMBL" id="KAG8062825.1"/>
    </source>
</evidence>
<evidence type="ECO:0000313" key="3">
    <source>
        <dbReference type="Proteomes" id="UP000729402"/>
    </source>
</evidence>
<comment type="caution">
    <text evidence="2">The sequence shown here is derived from an EMBL/GenBank/DDBJ whole genome shotgun (WGS) entry which is preliminary data.</text>
</comment>
<reference evidence="2" key="1">
    <citation type="journal article" date="2021" name="bioRxiv">
        <title>Whole Genome Assembly and Annotation of Northern Wild Rice, Zizania palustris L., Supports a Whole Genome Duplication in the Zizania Genus.</title>
        <authorList>
            <person name="Haas M."/>
            <person name="Kono T."/>
            <person name="Macchietto M."/>
            <person name="Millas R."/>
            <person name="McGilp L."/>
            <person name="Shao M."/>
            <person name="Duquette J."/>
            <person name="Hirsch C.N."/>
            <person name="Kimball J."/>
        </authorList>
    </citation>
    <scope>NUCLEOTIDE SEQUENCE</scope>
    <source>
        <tissue evidence="2">Fresh leaf tissue</tissue>
    </source>
</reference>
<organism evidence="2 3">
    <name type="scientific">Zizania palustris</name>
    <name type="common">Northern wild rice</name>
    <dbReference type="NCBI Taxonomy" id="103762"/>
    <lineage>
        <taxon>Eukaryota</taxon>
        <taxon>Viridiplantae</taxon>
        <taxon>Streptophyta</taxon>
        <taxon>Embryophyta</taxon>
        <taxon>Tracheophyta</taxon>
        <taxon>Spermatophyta</taxon>
        <taxon>Magnoliopsida</taxon>
        <taxon>Liliopsida</taxon>
        <taxon>Poales</taxon>
        <taxon>Poaceae</taxon>
        <taxon>BOP clade</taxon>
        <taxon>Oryzoideae</taxon>
        <taxon>Oryzeae</taxon>
        <taxon>Zizaniinae</taxon>
        <taxon>Zizania</taxon>
    </lineage>
</organism>
<accession>A0A8J5RRA0</accession>
<evidence type="ECO:0000256" key="1">
    <source>
        <dbReference type="SAM" id="MobiDB-lite"/>
    </source>
</evidence>
<protein>
    <submittedName>
        <fullName evidence="2">Uncharacterized protein</fullName>
    </submittedName>
</protein>